<dbReference type="AlphaFoldDB" id="A0A0F9CPQ9"/>
<organism evidence="1">
    <name type="scientific">marine sediment metagenome</name>
    <dbReference type="NCBI Taxonomy" id="412755"/>
    <lineage>
        <taxon>unclassified sequences</taxon>
        <taxon>metagenomes</taxon>
        <taxon>ecological metagenomes</taxon>
    </lineage>
</organism>
<name>A0A0F9CPQ9_9ZZZZ</name>
<dbReference type="EMBL" id="LAZR01045553">
    <property type="protein sequence ID" value="KKK98601.1"/>
    <property type="molecule type" value="Genomic_DNA"/>
</dbReference>
<protein>
    <submittedName>
        <fullName evidence="1">Uncharacterized protein</fullName>
    </submittedName>
</protein>
<accession>A0A0F9CPQ9</accession>
<comment type="caution">
    <text evidence="1">The sequence shown here is derived from an EMBL/GenBank/DDBJ whole genome shotgun (WGS) entry which is preliminary data.</text>
</comment>
<proteinExistence type="predicted"/>
<evidence type="ECO:0000313" key="1">
    <source>
        <dbReference type="EMBL" id="KKK98601.1"/>
    </source>
</evidence>
<reference evidence="1" key="1">
    <citation type="journal article" date="2015" name="Nature">
        <title>Complex archaea that bridge the gap between prokaryotes and eukaryotes.</title>
        <authorList>
            <person name="Spang A."/>
            <person name="Saw J.H."/>
            <person name="Jorgensen S.L."/>
            <person name="Zaremba-Niedzwiedzka K."/>
            <person name="Martijn J."/>
            <person name="Lind A.E."/>
            <person name="van Eijk R."/>
            <person name="Schleper C."/>
            <person name="Guy L."/>
            <person name="Ettema T.J."/>
        </authorList>
    </citation>
    <scope>NUCLEOTIDE SEQUENCE</scope>
</reference>
<gene>
    <name evidence="1" type="ORF">LCGC14_2641090</name>
</gene>
<sequence>MKKLGRICNAASNFFSPRVYCIEIIHSYQSLIVMYYLGGDDAPEENSDQNRLFVQYFFHFFKIQLFTSHKDRWHVFDIIAYLRFAGIHVDLSVLPSL</sequence>